<feature type="region of interest" description="Disordered" evidence="1">
    <location>
        <begin position="1269"/>
        <end position="1305"/>
    </location>
</feature>
<accession>K3X6K2</accession>
<dbReference type="eggNOG" id="ENOG502S38S">
    <property type="taxonomic scope" value="Eukaryota"/>
</dbReference>
<dbReference type="PANTHER" id="PTHR37031:SF2">
    <property type="entry name" value="PHOD-LIKE PHOSPHATASE METALLOPHOSPHATASE DOMAIN-CONTAINING PROTEIN"/>
    <property type="match status" value="1"/>
</dbReference>
<proteinExistence type="predicted"/>
<organism evidence="2 3">
    <name type="scientific">Globisporangium ultimum (strain ATCC 200006 / CBS 805.95 / DAOM BR144)</name>
    <name type="common">Pythium ultimum</name>
    <dbReference type="NCBI Taxonomy" id="431595"/>
    <lineage>
        <taxon>Eukaryota</taxon>
        <taxon>Sar</taxon>
        <taxon>Stramenopiles</taxon>
        <taxon>Oomycota</taxon>
        <taxon>Peronosporomycetes</taxon>
        <taxon>Pythiales</taxon>
        <taxon>Pythiaceae</taxon>
        <taxon>Globisporangium</taxon>
    </lineage>
</organism>
<name>K3X6K2_GLOUD</name>
<feature type="compositionally biased region" description="Basic and acidic residues" evidence="1">
    <location>
        <begin position="1286"/>
        <end position="1295"/>
    </location>
</feature>
<evidence type="ECO:0000313" key="2">
    <source>
        <dbReference type="EnsemblProtists" id="PYU1_T012851"/>
    </source>
</evidence>
<dbReference type="HOGENOM" id="CLU_005085_0_0_1"/>
<feature type="region of interest" description="Disordered" evidence="1">
    <location>
        <begin position="785"/>
        <end position="804"/>
    </location>
</feature>
<feature type="compositionally biased region" description="Basic and acidic residues" evidence="1">
    <location>
        <begin position="785"/>
        <end position="802"/>
    </location>
</feature>
<dbReference type="STRING" id="431595.K3X6K2"/>
<dbReference type="InterPro" id="IPR038607">
    <property type="entry name" value="PhoD-like_sf"/>
</dbReference>
<dbReference type="VEuPathDB" id="FungiDB:PYU1_G012824"/>
<sequence>MEALHPASRYSISIEGILASETGDVGYLETPSLLPVTSEWIVVQHNLIDQFVGANNASIWRPIVAPGMRSWTAVSSAATYTCNGDTLGERLNVNDPGFNPWFHVQDAFLSEPMKTPQLVVHLGGQIDLRRAFPDTEVLALVRRLGATANPEDDGSAFLVAEVRHRMQEVYRITWGMPPWKKMLASSSNLMLLNEEFDLFFSTTRLQAMVHRYYNRQSGENADDQPQPIPTELSDACIERAATLLRRIAFELWQRYQNQLWIDLHDRDLENAVANSTKFAITTTFGSCRMVFMNVSDAMHTLRSSQVTQEHDESAESADSSSPKKAPKHKTTKKKHQQQQPNQSTQLSGALTAALTSDASSLPPLDVFTNATWKALEDALLPPSSSEAVIAPIIQQLVVVIPADFVAWAKQFPQVRPDWTRVLDKCFAWKAETKSNNRLDHVQREVTIICSSDHGSSLSLTVTDEKMNETIALSCVGSISEPRDLIPSSSGGAGPRSTAKAAGSRGDGKAPLLKGYFSKRYTYQSTLLHRPGAQQQQQQTSSLASTTTIVKSRTFASYQYVSEYRTASLHESLHYFPPRMSPKATLGPIVGRIFLTTETIRPTHGDNHGDERHEMDALKVDNVRDGSALEDNRDEPRKVHATVLILLEINANATIACVVTDSLLNEDVRVEYAMVANRPHVFCLERLLPERRYVYRFEGISDSGTRRGCFHTPPAAADELNVIALSSHSPAHVEHTQASLWVAILERVRVPWCGVDAILHLGGQVPVHEAAVECFQWLRREGFQSTDHAERSSNTQHKDTEARARRRVRKRFQQHYRLTWNFPSMRELLANVSNWFAPSQADVAPFFKNRSALHTKAAQLVLDVAQEVVAEYQVALMYPPTHQAETSNADISEEPDAHPSATMTSNPPPLAAIESKVSEMSASPRSRKPATASNLVSPRPEKEDTKRPPTVDDLVPSMSAPEPERFVQYGDIGLFFCDMRRVEFVGADEKSKITCNHRLTTPLRPQEHPVIDEAQWLQLEHALKKKKLLLFVLCLEFPLILTSAEHVAQLRDALATSSSDQNLHDDEAKGGAWPLYDHKALHQHWVACPRQLEQLLQLLFKWKAKRSGRDVLVLSGGMRVGLDTLLHDRESQLALRNLTCGPITANVEPFEFALNGVACTTFDSAKDDRFTFSHTPTAKKNYVWTQLAITTESFDSLRPTISSSTAAASSDVRRTATVDATFIAEKLRELEEERAIAKEQKRLNALAESPAAREEYTRRQHALETRIRKLNDRKQQQLMEKQHRRQRPSEVGDKGSEQQPHAHLLT</sequence>
<dbReference type="EnsemblProtists" id="PYU1_T012851">
    <property type="protein sequence ID" value="PYU1_T012851"/>
    <property type="gene ID" value="PYU1_G012824"/>
</dbReference>
<feature type="region of interest" description="Disordered" evidence="1">
    <location>
        <begin position="302"/>
        <end position="349"/>
    </location>
</feature>
<feature type="compositionally biased region" description="Basic residues" evidence="1">
    <location>
        <begin position="324"/>
        <end position="336"/>
    </location>
</feature>
<dbReference type="Gene3D" id="3.60.21.70">
    <property type="entry name" value="PhoD-like phosphatase"/>
    <property type="match status" value="1"/>
</dbReference>
<dbReference type="Proteomes" id="UP000019132">
    <property type="component" value="Unassembled WGS sequence"/>
</dbReference>
<protein>
    <submittedName>
        <fullName evidence="2">Uncharacterized protein</fullName>
    </submittedName>
</protein>
<keyword evidence="3" id="KW-1185">Reference proteome</keyword>
<dbReference type="InParanoid" id="K3X6K2"/>
<reference evidence="3" key="1">
    <citation type="journal article" date="2010" name="Genome Biol.">
        <title>Genome sequence of the necrotrophic plant pathogen Pythium ultimum reveals original pathogenicity mechanisms and effector repertoire.</title>
        <authorList>
            <person name="Levesque C.A."/>
            <person name="Brouwer H."/>
            <person name="Cano L."/>
            <person name="Hamilton J.P."/>
            <person name="Holt C."/>
            <person name="Huitema E."/>
            <person name="Raffaele S."/>
            <person name="Robideau G.P."/>
            <person name="Thines M."/>
            <person name="Win J."/>
            <person name="Zerillo M.M."/>
            <person name="Beakes G.W."/>
            <person name="Boore J.L."/>
            <person name="Busam D."/>
            <person name="Dumas B."/>
            <person name="Ferriera S."/>
            <person name="Fuerstenberg S.I."/>
            <person name="Gachon C.M."/>
            <person name="Gaulin E."/>
            <person name="Govers F."/>
            <person name="Grenville-Briggs L."/>
            <person name="Horner N."/>
            <person name="Hostetler J."/>
            <person name="Jiang R.H."/>
            <person name="Johnson J."/>
            <person name="Krajaejun T."/>
            <person name="Lin H."/>
            <person name="Meijer H.J."/>
            <person name="Moore B."/>
            <person name="Morris P."/>
            <person name="Phuntmart V."/>
            <person name="Puiu D."/>
            <person name="Shetty J."/>
            <person name="Stajich J.E."/>
            <person name="Tripathy S."/>
            <person name="Wawra S."/>
            <person name="van West P."/>
            <person name="Whitty B.R."/>
            <person name="Coutinho P.M."/>
            <person name="Henrissat B."/>
            <person name="Martin F."/>
            <person name="Thomas P.D."/>
            <person name="Tyler B.M."/>
            <person name="De Vries R.P."/>
            <person name="Kamoun S."/>
            <person name="Yandell M."/>
            <person name="Tisserat N."/>
            <person name="Buell C.R."/>
        </authorList>
    </citation>
    <scope>NUCLEOTIDE SEQUENCE</scope>
    <source>
        <strain evidence="3">DAOM:BR144</strain>
    </source>
</reference>
<feature type="region of interest" description="Disordered" evidence="1">
    <location>
        <begin position="482"/>
        <end position="506"/>
    </location>
</feature>
<dbReference type="PANTHER" id="PTHR37031">
    <property type="entry name" value="METALLOPHOSPHATASE BINDING DOMAIN PROTEIN"/>
    <property type="match status" value="1"/>
</dbReference>
<feature type="compositionally biased region" description="Low complexity" evidence="1">
    <location>
        <begin position="337"/>
        <end position="349"/>
    </location>
</feature>
<feature type="region of interest" description="Disordered" evidence="1">
    <location>
        <begin position="883"/>
        <end position="957"/>
    </location>
</feature>
<evidence type="ECO:0000313" key="3">
    <source>
        <dbReference type="Proteomes" id="UP000019132"/>
    </source>
</evidence>
<dbReference type="EMBL" id="GL376581">
    <property type="status" value="NOT_ANNOTATED_CDS"/>
    <property type="molecule type" value="Genomic_DNA"/>
</dbReference>
<feature type="compositionally biased region" description="Basic and acidic residues" evidence="1">
    <location>
        <begin position="938"/>
        <end position="949"/>
    </location>
</feature>
<reference evidence="2" key="3">
    <citation type="submission" date="2015-02" db="UniProtKB">
        <authorList>
            <consortium name="EnsemblProtists"/>
        </authorList>
    </citation>
    <scope>IDENTIFICATION</scope>
    <source>
        <strain evidence="2">DAOM BR144</strain>
    </source>
</reference>
<reference evidence="3" key="2">
    <citation type="submission" date="2010-04" db="EMBL/GenBank/DDBJ databases">
        <authorList>
            <person name="Buell R."/>
            <person name="Hamilton J."/>
            <person name="Hostetler J."/>
        </authorList>
    </citation>
    <scope>NUCLEOTIDE SEQUENCE [LARGE SCALE GENOMIC DNA]</scope>
    <source>
        <strain evidence="3">DAOM:BR144</strain>
    </source>
</reference>
<dbReference type="OMA" id="SHEVYEY"/>
<evidence type="ECO:0000256" key="1">
    <source>
        <dbReference type="SAM" id="MobiDB-lite"/>
    </source>
</evidence>